<sequence>MRPVNLCKLLNAWASGILEPNQYWLAQPKQVVNALLILFFALLHIADGVITYLGLSFAPVDEVNPVLNYVAGLCGLGLAIALLKLAILSAIACIFFGRHTIKSRWGTATLASADTFYSWVVTNNVILVVAS</sequence>
<dbReference type="Pfam" id="PF18902">
    <property type="entry name" value="DUF5658"/>
    <property type="match status" value="1"/>
</dbReference>
<evidence type="ECO:0000313" key="3">
    <source>
        <dbReference type="EMBL" id="MCQ8105662.1"/>
    </source>
</evidence>
<dbReference type="Proteomes" id="UP001524499">
    <property type="component" value="Unassembled WGS sequence"/>
</dbReference>
<evidence type="ECO:0000259" key="2">
    <source>
        <dbReference type="Pfam" id="PF18902"/>
    </source>
</evidence>
<feature type="transmembrane region" description="Helical" evidence="1">
    <location>
        <begin position="67"/>
        <end position="96"/>
    </location>
</feature>
<dbReference type="RefSeq" id="WP_256603674.1">
    <property type="nucleotide sequence ID" value="NZ_JANIBJ010000034.1"/>
</dbReference>
<evidence type="ECO:0000256" key="1">
    <source>
        <dbReference type="SAM" id="Phobius"/>
    </source>
</evidence>
<feature type="transmembrane region" description="Helical" evidence="1">
    <location>
        <begin position="31"/>
        <end position="55"/>
    </location>
</feature>
<dbReference type="InterPro" id="IPR043717">
    <property type="entry name" value="DUF5658"/>
</dbReference>
<keyword evidence="1" id="KW-0472">Membrane</keyword>
<name>A0ABT1TKP9_9GAMM</name>
<dbReference type="EMBL" id="JANIBJ010000034">
    <property type="protein sequence ID" value="MCQ8105662.1"/>
    <property type="molecule type" value="Genomic_DNA"/>
</dbReference>
<keyword evidence="4" id="KW-1185">Reference proteome</keyword>
<accession>A0ABT1TKP9</accession>
<gene>
    <name evidence="3" type="ORF">NP590_16235</name>
</gene>
<keyword evidence="1" id="KW-1133">Transmembrane helix</keyword>
<organism evidence="3 4">
    <name type="scientific">Methylomonas subterranea</name>
    <dbReference type="NCBI Taxonomy" id="2952225"/>
    <lineage>
        <taxon>Bacteria</taxon>
        <taxon>Pseudomonadati</taxon>
        <taxon>Pseudomonadota</taxon>
        <taxon>Gammaproteobacteria</taxon>
        <taxon>Methylococcales</taxon>
        <taxon>Methylococcaceae</taxon>
        <taxon>Methylomonas</taxon>
    </lineage>
</organism>
<evidence type="ECO:0000313" key="4">
    <source>
        <dbReference type="Proteomes" id="UP001524499"/>
    </source>
</evidence>
<feature type="domain" description="DUF5658" evidence="2">
    <location>
        <begin position="39"/>
        <end position="129"/>
    </location>
</feature>
<protein>
    <submittedName>
        <fullName evidence="3">DUF5658 family protein</fullName>
    </submittedName>
</protein>
<keyword evidence="1" id="KW-0812">Transmembrane</keyword>
<comment type="caution">
    <text evidence="3">The sequence shown here is derived from an EMBL/GenBank/DDBJ whole genome shotgun (WGS) entry which is preliminary data.</text>
</comment>
<proteinExistence type="predicted"/>
<reference evidence="3 4" key="1">
    <citation type="submission" date="2022-07" db="EMBL/GenBank/DDBJ databases">
        <title>Methylomonas rivi sp. nov., Methylomonas rosea sp. nov., Methylomonas aureus sp. nov. and Methylomonas subterranea sp. nov., four novel methanotrophs isolated from a freshwater creek and the deep terrestrial subsurface.</title>
        <authorList>
            <person name="Abin C."/>
            <person name="Sankaranarayanan K."/>
            <person name="Garner C."/>
            <person name="Sindelar R."/>
            <person name="Kotary K."/>
            <person name="Garner R."/>
            <person name="Barclay S."/>
            <person name="Lawson P."/>
            <person name="Krumholz L."/>
        </authorList>
    </citation>
    <scope>NUCLEOTIDE SEQUENCE [LARGE SCALE GENOMIC DNA]</scope>
    <source>
        <strain evidence="3 4">SURF-2</strain>
    </source>
</reference>